<dbReference type="SUPFAM" id="SSF51445">
    <property type="entry name" value="(Trans)glycosidases"/>
    <property type="match status" value="1"/>
</dbReference>
<evidence type="ECO:0000313" key="7">
    <source>
        <dbReference type="EMBL" id="MBI8990302.1"/>
    </source>
</evidence>
<dbReference type="InterPro" id="IPR002772">
    <property type="entry name" value="Glyco_hydro_3_C"/>
</dbReference>
<feature type="chain" id="PRO_5037665806" evidence="5">
    <location>
        <begin position="32"/>
        <end position="770"/>
    </location>
</feature>
<evidence type="ECO:0000256" key="2">
    <source>
        <dbReference type="ARBA" id="ARBA00022801"/>
    </source>
</evidence>
<proteinExistence type="inferred from homology"/>
<dbReference type="InterPro" id="IPR017853">
    <property type="entry name" value="GH"/>
</dbReference>
<dbReference type="InterPro" id="IPR001764">
    <property type="entry name" value="Glyco_hydro_3_N"/>
</dbReference>
<sequence>MRIIPHHLPTRTTAALLAATTVLLGSTPAIAQHTAGTDPVDCSPWMTPTVTPEERADRVIAEMTREEKSAVITGMAAYLQGWGPEFAGRTHGVERLCLPPVKFTDGPAGIGNGASGITQFPSHLNLGATFDPGLAQDYAAAIATEARGKGANAVAGPAIDIARDPRWGRFFESPGEDPLLVGDLGAAEVTGTRSAGIMGVAKHLGAYTRENGRNTDASDVTVDEKTLQEIYLKPFGRVADAGVSSVMCSYSQLSGTKNCNNSYLMNQVLRGQYGFDGFTVSDWYGQHNTVASANAGLDMQMPDSCFYSDHLWSTVDSGAVSGDRVDTMVHNVLAEMFRSGVVDSPPTGTQDAVVTGPGHRELARDIAAKSMVLLRNDTVPTDSGEHPVLPVDDSVHTIGLIGSGAGRDALGSGGGSGHVIADDIVTPFEGLYSRGAGNGTEVHYTDGNYLPTVRQLAENSDLVVVVMHRHITESVDNTDFRFGLHQRNIIRTALEANNRVVLVTNTGGPVDLDGYGDDVPAVLAAFYPGQEYGDALADIIFGDVNPSGHLPVTWPLSQDQMPTTSSFGSGAFTEGTGVGYRGYQWQSITPRWWFGHGLSYTTFTTDDVRTTGPNSVTATVTNTGDRHGDTVVQAYAVRDGIRELAGYSRVGIAPGDTVDVDITIPDSALARWDEDARQLVVPGGPVEVIVSDSAGGDGPSTTLMTTQSVFGAPVPEAPTWATVGNGDPAQEQEDRMACKNSASMAGFIGMASYFGMPQKEQAWTPVTDNP</sequence>
<feature type="signal peptide" evidence="5">
    <location>
        <begin position="1"/>
        <end position="31"/>
    </location>
</feature>
<evidence type="ECO:0000256" key="5">
    <source>
        <dbReference type="SAM" id="SignalP"/>
    </source>
</evidence>
<dbReference type="PANTHER" id="PTHR42715:SF10">
    <property type="entry name" value="BETA-GLUCOSIDASE"/>
    <property type="match status" value="1"/>
</dbReference>
<dbReference type="InterPro" id="IPR036962">
    <property type="entry name" value="Glyco_hydro_3_N_sf"/>
</dbReference>
<dbReference type="GO" id="GO:0004553">
    <property type="term" value="F:hydrolase activity, hydrolyzing O-glycosyl compounds"/>
    <property type="evidence" value="ECO:0007669"/>
    <property type="project" value="InterPro"/>
</dbReference>
<keyword evidence="8" id="KW-1185">Reference proteome</keyword>
<organism evidence="7 8">
    <name type="scientific">Corynebacterium meridianum</name>
    <dbReference type="NCBI Taxonomy" id="2765363"/>
    <lineage>
        <taxon>Bacteria</taxon>
        <taxon>Bacillati</taxon>
        <taxon>Actinomycetota</taxon>
        <taxon>Actinomycetes</taxon>
        <taxon>Mycobacteriales</taxon>
        <taxon>Corynebacteriaceae</taxon>
        <taxon>Corynebacterium</taxon>
    </lineage>
</organism>
<dbReference type="PRINTS" id="PR00133">
    <property type="entry name" value="GLHYDRLASE3"/>
</dbReference>
<comment type="similarity">
    <text evidence="1 4">Belongs to the glycosyl hydrolase 3 family.</text>
</comment>
<dbReference type="AlphaFoldDB" id="A0A934I8G2"/>
<dbReference type="InterPro" id="IPR026891">
    <property type="entry name" value="Fn3-like"/>
</dbReference>
<dbReference type="Pfam" id="PF01915">
    <property type="entry name" value="Glyco_hydro_3_C"/>
    <property type="match status" value="1"/>
</dbReference>
<reference evidence="7" key="1">
    <citation type="submission" date="2020-12" db="EMBL/GenBank/DDBJ databases">
        <title>Genome public.</title>
        <authorList>
            <person name="Sun Q."/>
        </authorList>
    </citation>
    <scope>NUCLEOTIDE SEQUENCE</scope>
    <source>
        <strain evidence="7">CCM 8863</strain>
    </source>
</reference>
<evidence type="ECO:0000256" key="1">
    <source>
        <dbReference type="ARBA" id="ARBA00005336"/>
    </source>
</evidence>
<feature type="domain" description="Fibronectin type III-like" evidence="6">
    <location>
        <begin position="630"/>
        <end position="694"/>
    </location>
</feature>
<dbReference type="Gene3D" id="3.20.20.300">
    <property type="entry name" value="Glycoside hydrolase, family 3, N-terminal domain"/>
    <property type="match status" value="1"/>
</dbReference>
<dbReference type="EMBL" id="JAEIOS010000015">
    <property type="protein sequence ID" value="MBI8990302.1"/>
    <property type="molecule type" value="Genomic_DNA"/>
</dbReference>
<dbReference type="PROSITE" id="PS00775">
    <property type="entry name" value="GLYCOSYL_HYDROL_F3"/>
    <property type="match status" value="1"/>
</dbReference>
<keyword evidence="2 4" id="KW-0378">Hydrolase</keyword>
<dbReference type="Proteomes" id="UP000645966">
    <property type="component" value="Unassembled WGS sequence"/>
</dbReference>
<dbReference type="InterPro" id="IPR036881">
    <property type="entry name" value="Glyco_hydro_3_C_sf"/>
</dbReference>
<dbReference type="Gene3D" id="3.40.50.1700">
    <property type="entry name" value="Glycoside hydrolase family 3 C-terminal domain"/>
    <property type="match status" value="1"/>
</dbReference>
<keyword evidence="3" id="KW-0119">Carbohydrate metabolism</keyword>
<dbReference type="Pfam" id="PF00933">
    <property type="entry name" value="Glyco_hydro_3"/>
    <property type="match status" value="1"/>
</dbReference>
<comment type="caution">
    <text evidence="7">The sequence shown here is derived from an EMBL/GenBank/DDBJ whole genome shotgun (WGS) entry which is preliminary data.</text>
</comment>
<protein>
    <submittedName>
        <fullName evidence="7">Glycoside hydrolase family 3 C-terminal domain-containing protein</fullName>
    </submittedName>
</protein>
<dbReference type="RefSeq" id="WP_198739307.1">
    <property type="nucleotide sequence ID" value="NZ_JAEIOS010000015.1"/>
</dbReference>
<accession>A0A934I8G2</accession>
<name>A0A934I8G2_9CORY</name>
<dbReference type="InterPro" id="IPR019800">
    <property type="entry name" value="Glyco_hydro_3_AS"/>
</dbReference>
<dbReference type="InterPro" id="IPR013783">
    <property type="entry name" value="Ig-like_fold"/>
</dbReference>
<dbReference type="InterPro" id="IPR050288">
    <property type="entry name" value="Cellulose_deg_GH3"/>
</dbReference>
<gene>
    <name evidence="7" type="ORF">JDV75_11115</name>
</gene>
<evidence type="ECO:0000313" key="8">
    <source>
        <dbReference type="Proteomes" id="UP000645966"/>
    </source>
</evidence>
<dbReference type="SUPFAM" id="SSF52279">
    <property type="entry name" value="Beta-D-glucan exohydrolase, C-terminal domain"/>
    <property type="match status" value="1"/>
</dbReference>
<dbReference type="Pfam" id="PF14310">
    <property type="entry name" value="Fn3-like"/>
    <property type="match status" value="1"/>
</dbReference>
<keyword evidence="4" id="KW-0326">Glycosidase</keyword>
<keyword evidence="5" id="KW-0732">Signal</keyword>
<evidence type="ECO:0000256" key="3">
    <source>
        <dbReference type="ARBA" id="ARBA00023277"/>
    </source>
</evidence>
<evidence type="ECO:0000259" key="6">
    <source>
        <dbReference type="SMART" id="SM01217"/>
    </source>
</evidence>
<evidence type="ECO:0000256" key="4">
    <source>
        <dbReference type="RuleBase" id="RU361161"/>
    </source>
</evidence>
<dbReference type="SMART" id="SM01217">
    <property type="entry name" value="Fn3_like"/>
    <property type="match status" value="1"/>
</dbReference>
<dbReference type="GO" id="GO:0005975">
    <property type="term" value="P:carbohydrate metabolic process"/>
    <property type="evidence" value="ECO:0007669"/>
    <property type="project" value="InterPro"/>
</dbReference>
<dbReference type="Gene3D" id="2.60.40.10">
    <property type="entry name" value="Immunoglobulins"/>
    <property type="match status" value="1"/>
</dbReference>
<dbReference type="PANTHER" id="PTHR42715">
    <property type="entry name" value="BETA-GLUCOSIDASE"/>
    <property type="match status" value="1"/>
</dbReference>